<sequence length="103" mass="11868">MKAYLFKYDLPVKKFASDLGISTSYLYQLLKKERKPSLELALRIELYTNGEVTAKELIEGKGKFTPQNPIVEKLKHLEKHLNCIEERLSTLEASLLNHSAFSR</sequence>
<evidence type="ECO:0000259" key="1">
    <source>
        <dbReference type="PROSITE" id="PS50943"/>
    </source>
</evidence>
<proteinExistence type="predicted"/>
<dbReference type="eggNOG" id="COG4197">
    <property type="taxonomic scope" value="Bacteria"/>
</dbReference>
<protein>
    <recommendedName>
        <fullName evidence="1">HTH cro/C1-type domain-containing protein</fullName>
    </recommendedName>
</protein>
<organism evidence="2 3">
    <name type="scientific">Simkania negevensis (strain ATCC VR-1471 / DSM 27360 / Z)</name>
    <dbReference type="NCBI Taxonomy" id="331113"/>
    <lineage>
        <taxon>Bacteria</taxon>
        <taxon>Pseudomonadati</taxon>
        <taxon>Chlamydiota</taxon>
        <taxon>Chlamydiia</taxon>
        <taxon>Parachlamydiales</taxon>
        <taxon>Simkaniaceae</taxon>
        <taxon>Simkania</taxon>
    </lineage>
</organism>
<evidence type="ECO:0000313" key="2">
    <source>
        <dbReference type="EMBL" id="CCB90246.1"/>
    </source>
</evidence>
<dbReference type="KEGG" id="sng:SNE_A23690"/>
<reference key="1">
    <citation type="journal article" date="2011" name="Mol. Biol. Evol.">
        <title>Unity in variety -- the pan-genome of the Chlamydiae.</title>
        <authorList>
            <person name="Collingro A."/>
            <person name="Tischler P."/>
            <person name="Weinmaier T."/>
            <person name="Penz T."/>
            <person name="Heinz E."/>
            <person name="Brunham R.C."/>
            <person name="Read T.D."/>
            <person name="Bavoil P.M."/>
            <person name="Sachse K."/>
            <person name="Kahane S."/>
            <person name="Friedman M.G."/>
            <person name="Rattei T."/>
            <person name="Myers G.S.A."/>
            <person name="Horn M."/>
        </authorList>
    </citation>
    <scope>NUCLEOTIDE SEQUENCE</scope>
    <source>
        <strain>Z</strain>
    </source>
</reference>
<dbReference type="Gene3D" id="1.10.260.40">
    <property type="entry name" value="lambda repressor-like DNA-binding domains"/>
    <property type="match status" value="1"/>
</dbReference>
<name>F8L4J3_SIMNZ</name>
<dbReference type="GO" id="GO:0003677">
    <property type="term" value="F:DNA binding"/>
    <property type="evidence" value="ECO:0007669"/>
    <property type="project" value="InterPro"/>
</dbReference>
<dbReference type="AlphaFoldDB" id="F8L4J3"/>
<accession>F8L4J3</accession>
<dbReference type="EMBL" id="FR872582">
    <property type="protein sequence ID" value="CCB90246.1"/>
    <property type="molecule type" value="Genomic_DNA"/>
</dbReference>
<dbReference type="HOGENOM" id="CLU_2261939_0_0_0"/>
<dbReference type="CDD" id="cd00093">
    <property type="entry name" value="HTH_XRE"/>
    <property type="match status" value="1"/>
</dbReference>
<dbReference type="InterPro" id="IPR001387">
    <property type="entry name" value="Cro/C1-type_HTH"/>
</dbReference>
<dbReference type="Pfam" id="PF01381">
    <property type="entry name" value="HTH_3"/>
    <property type="match status" value="1"/>
</dbReference>
<evidence type="ECO:0000313" key="3">
    <source>
        <dbReference type="Proteomes" id="UP000000496"/>
    </source>
</evidence>
<reference evidence="2 3" key="2">
    <citation type="journal article" date="2011" name="Mol. Biol. Evol.">
        <title>Unity in variety--the pan-genome of the Chlamydiae.</title>
        <authorList>
            <person name="Collingro A."/>
            <person name="Tischler P."/>
            <person name="Weinmaier T."/>
            <person name="Penz T."/>
            <person name="Heinz E."/>
            <person name="Brunham R.C."/>
            <person name="Read T.D."/>
            <person name="Bavoil P.M."/>
            <person name="Sachse K."/>
            <person name="Kahane S."/>
            <person name="Friedman M.G."/>
            <person name="Rattei T."/>
            <person name="Myers G.S."/>
            <person name="Horn M."/>
        </authorList>
    </citation>
    <scope>NUCLEOTIDE SEQUENCE [LARGE SCALE GENOMIC DNA]</scope>
    <source>
        <strain evidence="3">ATCC VR-1471 / Z</strain>
    </source>
</reference>
<gene>
    <name evidence="2" type="ordered locus">SNE_A23690</name>
</gene>
<dbReference type="OrthoDB" id="7582299at2"/>
<feature type="domain" description="HTH cro/C1-type" evidence="1">
    <location>
        <begin position="13"/>
        <end position="57"/>
    </location>
</feature>
<keyword evidence="3" id="KW-1185">Reference proteome</keyword>
<dbReference type="RefSeq" id="WP_013944711.1">
    <property type="nucleotide sequence ID" value="NC_015713.1"/>
</dbReference>
<dbReference type="PROSITE" id="PS50943">
    <property type="entry name" value="HTH_CROC1"/>
    <property type="match status" value="1"/>
</dbReference>
<dbReference type="InterPro" id="IPR010982">
    <property type="entry name" value="Lambda_DNA-bd_dom_sf"/>
</dbReference>
<dbReference type="SUPFAM" id="SSF47413">
    <property type="entry name" value="lambda repressor-like DNA-binding domains"/>
    <property type="match status" value="1"/>
</dbReference>
<dbReference type="Proteomes" id="UP000000496">
    <property type="component" value="Chromosome gsn.131"/>
</dbReference>